<reference evidence="1 2" key="1">
    <citation type="submission" date="2017-09" db="EMBL/GenBank/DDBJ databases">
        <title>Biodiversity and function of Thalassospira species in the particle-attached aromatic-hydrocarbon-degrading consortia from the surface seawater of the South China Sea.</title>
        <authorList>
            <person name="Dong C."/>
            <person name="Liu R."/>
            <person name="Shao Z."/>
        </authorList>
    </citation>
    <scope>NUCLEOTIDE SEQUENCE [LARGE SCALE GENOMIC DNA]</scope>
    <source>
        <strain evidence="1 2">CSC1P2</strain>
    </source>
</reference>
<comment type="caution">
    <text evidence="1">The sequence shown here is derived from an EMBL/GenBank/DDBJ whole genome shotgun (WGS) entry which is preliminary data.</text>
</comment>
<dbReference type="Proteomes" id="UP000233597">
    <property type="component" value="Unassembled WGS sequence"/>
</dbReference>
<gene>
    <name evidence="1" type="ORF">COO20_10945</name>
</gene>
<dbReference type="EMBL" id="NWTK01000006">
    <property type="protein sequence ID" value="PKR54064.1"/>
    <property type="molecule type" value="Genomic_DNA"/>
</dbReference>
<organism evidence="1 2">
    <name type="scientific">Thalassospira marina</name>
    <dbReference type="NCBI Taxonomy" id="2048283"/>
    <lineage>
        <taxon>Bacteria</taxon>
        <taxon>Pseudomonadati</taxon>
        <taxon>Pseudomonadota</taxon>
        <taxon>Alphaproteobacteria</taxon>
        <taxon>Rhodospirillales</taxon>
        <taxon>Thalassospiraceae</taxon>
        <taxon>Thalassospira</taxon>
    </lineage>
</organism>
<accession>A0A2N3KU12</accession>
<protein>
    <submittedName>
        <fullName evidence="1">Uncharacterized protein</fullName>
    </submittedName>
</protein>
<evidence type="ECO:0000313" key="2">
    <source>
        <dbReference type="Proteomes" id="UP000233597"/>
    </source>
</evidence>
<name>A0A2N3KU12_9PROT</name>
<evidence type="ECO:0000313" key="1">
    <source>
        <dbReference type="EMBL" id="PKR54064.1"/>
    </source>
</evidence>
<proteinExistence type="predicted"/>
<dbReference type="AlphaFoldDB" id="A0A2N3KU12"/>
<sequence>MNRHFGKCPVACALHCLKRPELACTGPDRAVSDRGQAQPYGFLPAQGTCLLFILDYGGVSPH</sequence>